<dbReference type="AlphaFoldDB" id="A0A7X6IBP7"/>
<keyword evidence="2 10" id="KW-0547">Nucleotide-binding</keyword>
<dbReference type="Pfam" id="PF00580">
    <property type="entry name" value="UvrD-helicase"/>
    <property type="match status" value="1"/>
</dbReference>
<keyword evidence="6" id="KW-0413">Isomerase</keyword>
<dbReference type="PANTHER" id="PTHR11070:SF3">
    <property type="entry name" value="DNA 3'-5' HELICASE"/>
    <property type="match status" value="1"/>
</dbReference>
<evidence type="ECO:0000256" key="1">
    <source>
        <dbReference type="ARBA" id="ARBA00009922"/>
    </source>
</evidence>
<sequence length="653" mass="74582">MKKYILREPPKQAALDSFRAAYQSSLNEQQFQVATAPDGPALVIAGAGSGKTRTLIYRLAWLVHCGVKPESILLLTFTRRAAQEMLKRAAELLDERCRRVSGGTFHSVAAAILRRYGKALGLSSSFTILDRSDAEDVIQLLRGELGLSEKGKRFPKKGTLSDLFSKVQNKLLTLDEAVEAEYYHFTDQIELIRSLFIRYQKYKTDRHLVDYDDLLVDLYALLSEHASIREALAEQYKHLLVDEYQDTNKIQGEIVRLLGRDGRVMAVGDDAQSIYSFRGADFQNILRFPQFFPGTQVYKLEENYRSTQAVLDLANTVIAESKQQYPKRLFTRKQGGMKPALVRAQEESEQSRFVAQKILELREEGIPLSEIAVLFRSSFHSFDLEIELARRNLPFEKRGGFKLVETAHVKDVMSHLRILANPSDAVSWNRLLLLIPGIGPRTSQKMIAKMLQEGREALRGFARGAQAEPIQRLLEMLTQAEGADSVTGRIERVMEYYLPLMKNKYDDHPKRTKDLEHLLLISERYRNLSRFLSDLALEPDASIVDVAPADADQEKLVLSTIHSAKGLEWRVVFILWALDGYFPSIYSFTHEAELEEERRLMYVAITRAKEQLYLSYPIRVFHRASHAVLTKPSRFIEPVPEEILEPWVLSEEG</sequence>
<evidence type="ECO:0000256" key="8">
    <source>
        <dbReference type="ARBA" id="ARBA00034808"/>
    </source>
</evidence>
<evidence type="ECO:0000256" key="2">
    <source>
        <dbReference type="ARBA" id="ARBA00022741"/>
    </source>
</evidence>
<evidence type="ECO:0000313" key="14">
    <source>
        <dbReference type="Proteomes" id="UP000534783"/>
    </source>
</evidence>
<dbReference type="PROSITE" id="PS51198">
    <property type="entry name" value="UVRD_HELICASE_ATP_BIND"/>
    <property type="match status" value="1"/>
</dbReference>
<dbReference type="GO" id="GO:0000725">
    <property type="term" value="P:recombinational repair"/>
    <property type="evidence" value="ECO:0007669"/>
    <property type="project" value="TreeGrafter"/>
</dbReference>
<name>A0A7X6IBP7_9BACT</name>
<evidence type="ECO:0000256" key="4">
    <source>
        <dbReference type="ARBA" id="ARBA00022806"/>
    </source>
</evidence>
<dbReference type="InterPro" id="IPR014017">
    <property type="entry name" value="DNA_helicase_UvrD-like_C"/>
</dbReference>
<keyword evidence="14" id="KW-1185">Reference proteome</keyword>
<dbReference type="CDD" id="cd17932">
    <property type="entry name" value="DEXQc_UvrD"/>
    <property type="match status" value="1"/>
</dbReference>
<keyword evidence="4 10" id="KW-0347">Helicase</keyword>
<feature type="domain" description="UvrD-like helicase C-terminal" evidence="12">
    <location>
        <begin position="308"/>
        <end position="566"/>
    </location>
</feature>
<evidence type="ECO:0000256" key="7">
    <source>
        <dbReference type="ARBA" id="ARBA00034617"/>
    </source>
</evidence>
<comment type="similarity">
    <text evidence="1">Belongs to the helicase family. UvrD subfamily.</text>
</comment>
<keyword evidence="3 10" id="KW-0378">Hydrolase</keyword>
<organism evidence="13 14">
    <name type="scientific">Candidatus Manganitrophus noduliformans</name>
    <dbReference type="NCBI Taxonomy" id="2606439"/>
    <lineage>
        <taxon>Bacteria</taxon>
        <taxon>Pseudomonadati</taxon>
        <taxon>Nitrospirota</taxon>
        <taxon>Nitrospiria</taxon>
        <taxon>Candidatus Troglogloeales</taxon>
        <taxon>Candidatus Manganitrophaceae</taxon>
        <taxon>Candidatus Manganitrophus</taxon>
    </lineage>
</organism>
<dbReference type="GO" id="GO:0005524">
    <property type="term" value="F:ATP binding"/>
    <property type="evidence" value="ECO:0007669"/>
    <property type="project" value="UniProtKB-UniRule"/>
</dbReference>
<dbReference type="InterPro" id="IPR000212">
    <property type="entry name" value="DNA_helicase_UvrD/REP"/>
</dbReference>
<feature type="domain" description="UvrD-like helicase ATP-binding" evidence="11">
    <location>
        <begin position="24"/>
        <end position="307"/>
    </location>
</feature>
<dbReference type="InterPro" id="IPR027417">
    <property type="entry name" value="P-loop_NTPase"/>
</dbReference>
<dbReference type="Gene3D" id="3.40.50.300">
    <property type="entry name" value="P-loop containing nucleotide triphosphate hydrolases"/>
    <property type="match status" value="2"/>
</dbReference>
<dbReference type="PROSITE" id="PS51217">
    <property type="entry name" value="UVRD_HELICASE_CTER"/>
    <property type="match status" value="1"/>
</dbReference>
<dbReference type="GO" id="GO:0003677">
    <property type="term" value="F:DNA binding"/>
    <property type="evidence" value="ECO:0007669"/>
    <property type="project" value="InterPro"/>
</dbReference>
<evidence type="ECO:0000256" key="10">
    <source>
        <dbReference type="PROSITE-ProRule" id="PRU00560"/>
    </source>
</evidence>
<keyword evidence="5 10" id="KW-0067">ATP-binding</keyword>
<proteinExistence type="inferred from homology"/>
<evidence type="ECO:0000256" key="9">
    <source>
        <dbReference type="ARBA" id="ARBA00048988"/>
    </source>
</evidence>
<dbReference type="RefSeq" id="WP_168060535.1">
    <property type="nucleotide sequence ID" value="NZ_VTOW01000002.1"/>
</dbReference>
<feature type="binding site" evidence="10">
    <location>
        <begin position="45"/>
        <end position="52"/>
    </location>
    <ligand>
        <name>ATP</name>
        <dbReference type="ChEBI" id="CHEBI:30616"/>
    </ligand>
</feature>
<evidence type="ECO:0000259" key="11">
    <source>
        <dbReference type="PROSITE" id="PS51198"/>
    </source>
</evidence>
<dbReference type="Proteomes" id="UP000534783">
    <property type="component" value="Unassembled WGS sequence"/>
</dbReference>
<dbReference type="Gene3D" id="1.10.10.160">
    <property type="match status" value="1"/>
</dbReference>
<dbReference type="GO" id="GO:0016787">
    <property type="term" value="F:hydrolase activity"/>
    <property type="evidence" value="ECO:0007669"/>
    <property type="project" value="UniProtKB-UniRule"/>
</dbReference>
<evidence type="ECO:0000256" key="3">
    <source>
        <dbReference type="ARBA" id="ARBA00022801"/>
    </source>
</evidence>
<evidence type="ECO:0000256" key="5">
    <source>
        <dbReference type="ARBA" id="ARBA00022840"/>
    </source>
</evidence>
<dbReference type="EC" id="5.6.2.4" evidence="8"/>
<dbReference type="GO" id="GO:0043138">
    <property type="term" value="F:3'-5' DNA helicase activity"/>
    <property type="evidence" value="ECO:0007669"/>
    <property type="project" value="UniProtKB-EC"/>
</dbReference>
<evidence type="ECO:0000256" key="6">
    <source>
        <dbReference type="ARBA" id="ARBA00023235"/>
    </source>
</evidence>
<accession>A0A7X6IBP7</accession>
<evidence type="ECO:0000313" key="13">
    <source>
        <dbReference type="EMBL" id="NKE71680.1"/>
    </source>
</evidence>
<comment type="catalytic activity">
    <reaction evidence="7">
        <text>Couples ATP hydrolysis with the unwinding of duplex DNA by translocating in the 3'-5' direction.</text>
        <dbReference type="EC" id="5.6.2.4"/>
    </reaction>
</comment>
<dbReference type="InterPro" id="IPR013986">
    <property type="entry name" value="DExx_box_DNA_helicase_dom_sf"/>
</dbReference>
<dbReference type="InterPro" id="IPR014016">
    <property type="entry name" value="UvrD-like_ATP-bd"/>
</dbReference>
<evidence type="ECO:0000259" key="12">
    <source>
        <dbReference type="PROSITE" id="PS51217"/>
    </source>
</evidence>
<protein>
    <recommendedName>
        <fullName evidence="8">DNA 3'-5' helicase</fullName>
        <ecNumber evidence="8">5.6.2.4</ecNumber>
    </recommendedName>
</protein>
<dbReference type="GO" id="GO:0005829">
    <property type="term" value="C:cytosol"/>
    <property type="evidence" value="ECO:0007669"/>
    <property type="project" value="TreeGrafter"/>
</dbReference>
<gene>
    <name evidence="13" type="ORF">MNODULE_13115</name>
</gene>
<reference evidence="13 14" key="1">
    <citation type="journal article" date="2020" name="Nature">
        <title>Bacterial chemolithoautotrophy via manganese oxidation.</title>
        <authorList>
            <person name="Yu H."/>
            <person name="Leadbetter J.R."/>
        </authorList>
    </citation>
    <scope>NUCLEOTIDE SEQUENCE [LARGE SCALE GENOMIC DNA]</scope>
    <source>
        <strain evidence="13 14">Mn-1</strain>
    </source>
</reference>
<dbReference type="PANTHER" id="PTHR11070">
    <property type="entry name" value="UVRD / RECB / PCRA DNA HELICASE FAMILY MEMBER"/>
    <property type="match status" value="1"/>
</dbReference>
<dbReference type="Pfam" id="PF13361">
    <property type="entry name" value="UvrD_C"/>
    <property type="match status" value="1"/>
</dbReference>
<comment type="caution">
    <text evidence="13">The sequence shown here is derived from an EMBL/GenBank/DDBJ whole genome shotgun (WGS) entry which is preliminary data.</text>
</comment>
<dbReference type="EMBL" id="VTOW01000002">
    <property type="protein sequence ID" value="NKE71680.1"/>
    <property type="molecule type" value="Genomic_DNA"/>
</dbReference>
<comment type="catalytic activity">
    <reaction evidence="9">
        <text>ATP + H2O = ADP + phosphate + H(+)</text>
        <dbReference type="Rhea" id="RHEA:13065"/>
        <dbReference type="ChEBI" id="CHEBI:15377"/>
        <dbReference type="ChEBI" id="CHEBI:15378"/>
        <dbReference type="ChEBI" id="CHEBI:30616"/>
        <dbReference type="ChEBI" id="CHEBI:43474"/>
        <dbReference type="ChEBI" id="CHEBI:456216"/>
        <dbReference type="EC" id="5.6.2.4"/>
    </reaction>
</comment>
<dbReference type="Gene3D" id="1.10.486.10">
    <property type="entry name" value="PCRA, domain 4"/>
    <property type="match status" value="1"/>
</dbReference>
<dbReference type="SUPFAM" id="SSF52540">
    <property type="entry name" value="P-loop containing nucleoside triphosphate hydrolases"/>
    <property type="match status" value="1"/>
</dbReference>